<dbReference type="CDD" id="cd02439">
    <property type="entry name" value="DMB-PRT_CobT"/>
    <property type="match status" value="1"/>
</dbReference>
<evidence type="ECO:0000256" key="1">
    <source>
        <dbReference type="ARBA" id="ARBA00005049"/>
    </source>
</evidence>
<dbReference type="EMBL" id="CP007793">
    <property type="protein sequence ID" value="AIB10724.1"/>
    <property type="molecule type" value="Genomic_DNA"/>
</dbReference>
<accession>A0A060DJ42</accession>
<comment type="function">
    <text evidence="10">Catalyzes the synthesis of alpha-ribazole-5'-phosphate from nicotinate mononucleotide (NAMN) and 5,6-dimethylbenzimidazole (DMB).</text>
</comment>
<evidence type="ECO:0000313" key="18">
    <source>
        <dbReference type="Proteomes" id="UP001628281"/>
    </source>
</evidence>
<dbReference type="EC" id="2.4.2.21" evidence="3 10"/>
<keyword evidence="5 10" id="KW-0169">Cobalamin biosynthesis</keyword>
<reference evidence="13 18" key="4">
    <citation type="submission" date="2024-11" db="EMBL/GenBank/DDBJ databases">
        <title>Draft genome sequences of two bacteria associated to sugarcane roots in Colombia.</title>
        <authorList>
            <person name="Pardo-Diaz S."/>
            <person name="Masmela-Mendoza J."/>
            <person name="Delgadillo-Duran P."/>
            <person name="Bautista E.J."/>
            <person name="Rojas-Tapias D.F."/>
        </authorList>
    </citation>
    <scope>NUCLEOTIDE SEQUENCE [LARGE SCALE GENOMIC DNA]</scope>
    <source>
        <strain evidence="13 18">Ap18</strain>
    </source>
</reference>
<dbReference type="InterPro" id="IPR023195">
    <property type="entry name" value="Nict_dMeBzImd_PRibTrfase_N"/>
</dbReference>
<dbReference type="EMBL" id="VEWN01000001">
    <property type="protein sequence ID" value="KAA1057988.1"/>
    <property type="molecule type" value="Genomic_DNA"/>
</dbReference>
<dbReference type="AlphaFoldDB" id="A0A060DJ42"/>
<dbReference type="Proteomes" id="UP000027186">
    <property type="component" value="Chromosome"/>
</dbReference>
<organism evidence="11 15">
    <name type="scientific">Azospirillum argentinense</name>
    <dbReference type="NCBI Taxonomy" id="2970906"/>
    <lineage>
        <taxon>Bacteria</taxon>
        <taxon>Pseudomonadati</taxon>
        <taxon>Pseudomonadota</taxon>
        <taxon>Alphaproteobacteria</taxon>
        <taxon>Rhodospirillales</taxon>
        <taxon>Azospirillaceae</taxon>
        <taxon>Azospirillum</taxon>
    </lineage>
</organism>
<sequence length="342" mass="35464">MSNTQPAITFEEIRALVRNLPGPDLDAGTAALQRERQLTKPAGALGRLEEIAQWMATWQGQHPAEVRRPRVAVFAGNHGVAARGVSAYPAAVTAQMVQNFQNGGAAVNQLCEVADADLRVYELDLDTPTADFTEGPAMGEEDCCQAMAYGMMAVETGVQLLALGEMGIGNSTAAAALCHALFGGEAKDWTGRGTGVDDEGLARKVAAVDAGLAANPQAKDDPFEALRCFGGYELAAIAGAILAARMARVPVLLDGYACTAAAAVLFKADRRALDHCMVAHRSVEPGHDHLLAAIGKEPLLDLGMRLGEGSGAALAINIVKSACACHAGMATFADAGVSTRGV</sequence>
<evidence type="ECO:0000256" key="6">
    <source>
        <dbReference type="ARBA" id="ARBA00022676"/>
    </source>
</evidence>
<evidence type="ECO:0000313" key="14">
    <source>
        <dbReference type="EMBL" id="PNQ98882.1"/>
    </source>
</evidence>
<keyword evidence="6 10" id="KW-0328">Glycosyltransferase</keyword>
<dbReference type="InterPro" id="IPR017846">
    <property type="entry name" value="Nict_dMeBzImd_PRibTrfase_bact"/>
</dbReference>
<evidence type="ECO:0000256" key="5">
    <source>
        <dbReference type="ARBA" id="ARBA00022573"/>
    </source>
</evidence>
<dbReference type="Proteomes" id="UP000325333">
    <property type="component" value="Unassembled WGS sequence"/>
</dbReference>
<evidence type="ECO:0000313" key="11">
    <source>
        <dbReference type="EMBL" id="AIB10724.1"/>
    </source>
</evidence>
<keyword evidence="18" id="KW-1185">Reference proteome</keyword>
<reference evidence="11 15" key="1">
    <citation type="journal article" date="2014" name="Genome Announc.">
        <title>Complete Genome Sequence of the Model Rhizosphere Strain Azospirillum brasilense Az39, Successfully Applied in Agriculture.</title>
        <authorList>
            <person name="Rivera D."/>
            <person name="Revale S."/>
            <person name="Molina R."/>
            <person name="Gualpa J."/>
            <person name="Puente M."/>
            <person name="Maroniche G."/>
            <person name="Paris G."/>
            <person name="Baker D."/>
            <person name="Clavijo B."/>
            <person name="McLay K."/>
            <person name="Spaepen S."/>
            <person name="Perticari A."/>
            <person name="Vazquez M."/>
            <person name="Wisniewski-Dye F."/>
            <person name="Watkins C."/>
            <person name="Martinez-Abarca F."/>
            <person name="Vanderleyden J."/>
            <person name="Cassan F."/>
        </authorList>
    </citation>
    <scope>NUCLEOTIDE SEQUENCE [LARGE SCALE GENOMIC DNA]</scope>
    <source>
        <strain evidence="11 15">Az39</strain>
    </source>
</reference>
<gene>
    <name evidence="10 13" type="primary">cobT</name>
    <name evidence="11" type="ORF">ABAZ39_01555</name>
    <name evidence="13" type="ORF">ACJ41P_05365</name>
    <name evidence="14" type="ORF">C1S70_10385</name>
    <name evidence="12" type="ORF">FH063_000188</name>
</gene>
<dbReference type="Pfam" id="PF02277">
    <property type="entry name" value="DBI_PRT"/>
    <property type="match status" value="1"/>
</dbReference>
<dbReference type="Gene3D" id="3.40.50.10210">
    <property type="match status" value="1"/>
</dbReference>
<evidence type="ECO:0000256" key="3">
    <source>
        <dbReference type="ARBA" id="ARBA00011991"/>
    </source>
</evidence>
<evidence type="ECO:0000313" key="17">
    <source>
        <dbReference type="Proteomes" id="UP000325333"/>
    </source>
</evidence>
<reference evidence="12 17" key="3">
    <citation type="submission" date="2019-07" db="EMBL/GenBank/DDBJ databases">
        <title>Genome sequencing of the stress-tolerant strain Azospirillum brasilense Az19.</title>
        <authorList>
            <person name="Maroniche G.A."/>
            <person name="Garcia J.E."/>
            <person name="Pagnussat L."/>
            <person name="Amenta M."/>
            <person name="Creus C.M."/>
        </authorList>
    </citation>
    <scope>NUCLEOTIDE SEQUENCE [LARGE SCALE GENOMIC DNA]</scope>
    <source>
        <strain evidence="12 17">Az19</strain>
    </source>
</reference>
<proteinExistence type="inferred from homology"/>
<dbReference type="InterPro" id="IPR036087">
    <property type="entry name" value="Nict_dMeBzImd_PRibTrfase_sf"/>
</dbReference>
<evidence type="ECO:0000256" key="7">
    <source>
        <dbReference type="ARBA" id="ARBA00022679"/>
    </source>
</evidence>
<name>A0A060DJ42_9PROT</name>
<dbReference type="GO" id="GO:0008939">
    <property type="term" value="F:nicotinate-nucleotide-dimethylbenzimidazole phosphoribosyltransferase activity"/>
    <property type="evidence" value="ECO:0007669"/>
    <property type="project" value="UniProtKB-UniRule"/>
</dbReference>
<evidence type="ECO:0000256" key="8">
    <source>
        <dbReference type="ARBA" id="ARBA00030686"/>
    </source>
</evidence>
<reference evidence="14 16" key="2">
    <citation type="submission" date="2018-01" db="EMBL/GenBank/DDBJ databases">
        <title>Whole genome sequence of Azospirillum brasilense REC3 isolated from strawberry roots.</title>
        <authorList>
            <person name="Fontana C.A."/>
            <person name="Salazar S.M."/>
            <person name="Bassi D."/>
            <person name="Puglisi E."/>
            <person name="Lovaisa N.C."/>
            <person name="Toffoli L.M."/>
            <person name="Pedraza R."/>
            <person name="Cocconcelli P.S."/>
        </authorList>
    </citation>
    <scope>NUCLEOTIDE SEQUENCE [LARGE SCALE GENOMIC DNA]</scope>
    <source>
        <strain evidence="14 16">REC3</strain>
    </source>
</reference>
<evidence type="ECO:0000313" key="15">
    <source>
        <dbReference type="Proteomes" id="UP000027186"/>
    </source>
</evidence>
<evidence type="ECO:0000256" key="2">
    <source>
        <dbReference type="ARBA" id="ARBA00007110"/>
    </source>
</evidence>
<dbReference type="NCBIfam" id="TIGR03160">
    <property type="entry name" value="cobT_DBIPRT"/>
    <property type="match status" value="1"/>
</dbReference>
<comment type="catalytic activity">
    <reaction evidence="9 10">
        <text>5,6-dimethylbenzimidazole + nicotinate beta-D-ribonucleotide = alpha-ribazole 5'-phosphate + nicotinate + H(+)</text>
        <dbReference type="Rhea" id="RHEA:11196"/>
        <dbReference type="ChEBI" id="CHEBI:15378"/>
        <dbReference type="ChEBI" id="CHEBI:15890"/>
        <dbReference type="ChEBI" id="CHEBI:32544"/>
        <dbReference type="ChEBI" id="CHEBI:57502"/>
        <dbReference type="ChEBI" id="CHEBI:57918"/>
        <dbReference type="EC" id="2.4.2.21"/>
    </reaction>
</comment>
<dbReference type="UniPathway" id="UPA00061">
    <property type="reaction ID" value="UER00516"/>
</dbReference>
<dbReference type="RefSeq" id="WP_038526032.1">
    <property type="nucleotide sequence ID" value="NZ_CP007793.1"/>
</dbReference>
<dbReference type="PANTHER" id="PTHR43463">
    <property type="entry name" value="NICOTINATE-NUCLEOTIDE--DIMETHYLBENZIMIDAZOLE PHOSPHORIBOSYLTRANSFERASE"/>
    <property type="match status" value="1"/>
</dbReference>
<dbReference type="EMBL" id="POWG01000009">
    <property type="protein sequence ID" value="PNQ98882.1"/>
    <property type="molecule type" value="Genomic_DNA"/>
</dbReference>
<evidence type="ECO:0000256" key="4">
    <source>
        <dbReference type="ARBA" id="ARBA00015486"/>
    </source>
</evidence>
<evidence type="ECO:0000313" key="16">
    <source>
        <dbReference type="Proteomes" id="UP000236268"/>
    </source>
</evidence>
<dbReference type="EMBL" id="JBJLSN010000005">
    <property type="protein sequence ID" value="MFL7900544.1"/>
    <property type="molecule type" value="Genomic_DNA"/>
</dbReference>
<accession>A0A5B0L2Y1</accession>
<dbReference type="HAMAP" id="MF_00230">
    <property type="entry name" value="CobT"/>
    <property type="match status" value="1"/>
</dbReference>
<dbReference type="InterPro" id="IPR003200">
    <property type="entry name" value="Nict_dMeBzImd_PRibTrfase"/>
</dbReference>
<dbReference type="SUPFAM" id="SSF52733">
    <property type="entry name" value="Nicotinate mononucleotide:5,6-dimethylbenzimidazole phosphoribosyltransferase (CobT)"/>
    <property type="match status" value="1"/>
</dbReference>
<comment type="pathway">
    <text evidence="1 10">Nucleoside biosynthesis; alpha-ribazole biosynthesis; alpha-ribazole from 5,6-dimethylbenzimidazole: step 1/2.</text>
</comment>
<dbReference type="OrthoDB" id="9781491at2"/>
<dbReference type="Gene3D" id="1.10.1610.10">
    <property type="match status" value="1"/>
</dbReference>
<comment type="similarity">
    <text evidence="2 10">Belongs to the CobT family.</text>
</comment>
<protein>
    <recommendedName>
        <fullName evidence="4 10">Nicotinate-nucleotide--dimethylbenzimidazole phosphoribosyltransferase</fullName>
        <shortName evidence="10">NN:DBI PRT</shortName>
        <ecNumber evidence="3 10">2.4.2.21</ecNumber>
    </recommendedName>
    <alternativeName>
        <fullName evidence="8 10">N(1)-alpha-phosphoribosyltransferase</fullName>
    </alternativeName>
</protein>
<evidence type="ECO:0000256" key="9">
    <source>
        <dbReference type="ARBA" id="ARBA00047340"/>
    </source>
</evidence>
<dbReference type="GO" id="GO:0009236">
    <property type="term" value="P:cobalamin biosynthetic process"/>
    <property type="evidence" value="ECO:0007669"/>
    <property type="project" value="UniProtKB-UniRule"/>
</dbReference>
<evidence type="ECO:0000313" key="12">
    <source>
        <dbReference type="EMBL" id="KAA1057988.1"/>
    </source>
</evidence>
<dbReference type="Proteomes" id="UP001628281">
    <property type="component" value="Unassembled WGS sequence"/>
</dbReference>
<evidence type="ECO:0000256" key="10">
    <source>
        <dbReference type="HAMAP-Rule" id="MF_00230"/>
    </source>
</evidence>
<keyword evidence="7 10" id="KW-0808">Transferase</keyword>
<dbReference type="KEGG" id="abq:ABAZ39_01555"/>
<dbReference type="NCBIfam" id="NF000996">
    <property type="entry name" value="PRK00105.1"/>
    <property type="match status" value="1"/>
</dbReference>
<evidence type="ECO:0000313" key="13">
    <source>
        <dbReference type="EMBL" id="MFL7900544.1"/>
    </source>
</evidence>
<feature type="active site" description="Proton acceptor" evidence="10">
    <location>
        <position position="308"/>
    </location>
</feature>
<dbReference type="Proteomes" id="UP000236268">
    <property type="component" value="Unassembled WGS sequence"/>
</dbReference>
<dbReference type="PANTHER" id="PTHR43463:SF1">
    <property type="entry name" value="NICOTINATE-NUCLEOTIDE--DIMETHYLBENZIMIDAZOLE PHOSPHORIBOSYLTRANSFERASE"/>
    <property type="match status" value="1"/>
</dbReference>